<dbReference type="Proteomes" id="UP000075243">
    <property type="component" value="Chromosome 11"/>
</dbReference>
<dbReference type="Gramene" id="C.cajan_00659.t">
    <property type="protein sequence ID" value="C.cajan_00659.t"/>
    <property type="gene ID" value="C.cajan_00659"/>
</dbReference>
<protein>
    <submittedName>
        <fullName evidence="2">Serine/threonine protein phosphatase 7 long form isogeny</fullName>
    </submittedName>
</protein>
<dbReference type="PANTHER" id="PTHR46033">
    <property type="entry name" value="PROTEIN MAIN-LIKE 2"/>
    <property type="match status" value="1"/>
</dbReference>
<organism evidence="2 3">
    <name type="scientific">Cajanus cajan</name>
    <name type="common">Pigeon pea</name>
    <name type="synonym">Cajanus indicus</name>
    <dbReference type="NCBI Taxonomy" id="3821"/>
    <lineage>
        <taxon>Eukaryota</taxon>
        <taxon>Viridiplantae</taxon>
        <taxon>Streptophyta</taxon>
        <taxon>Embryophyta</taxon>
        <taxon>Tracheophyta</taxon>
        <taxon>Spermatophyta</taxon>
        <taxon>Magnoliopsida</taxon>
        <taxon>eudicotyledons</taxon>
        <taxon>Gunneridae</taxon>
        <taxon>Pentapetalae</taxon>
        <taxon>rosids</taxon>
        <taxon>fabids</taxon>
        <taxon>Fabales</taxon>
        <taxon>Fabaceae</taxon>
        <taxon>Papilionoideae</taxon>
        <taxon>50 kb inversion clade</taxon>
        <taxon>NPAAA clade</taxon>
        <taxon>indigoferoid/millettioid clade</taxon>
        <taxon>Phaseoleae</taxon>
        <taxon>Cajanus</taxon>
    </lineage>
</organism>
<sequence length="237" mass="27236">MGWPAGHDPLFHPYIWNREPDRVLSIRRTTKSGHQDGSIPDEVRPYLAQEGMLGVTEMSYFPIDHQLISALVEWWRPETHTFHMTFGECTITLEDVSIFLDLKVHGDPITGCSTYRWVPLVKDLFGITPPTTSIKGGKLKMSWVDQYFFDVSMHVHIMQQIERYARAYILRFLGGKLFSDKSSTLVLMRYLVMLWGSALLGHLYREPCVATNYDNKEISGACDTIKDNNRNGETFSL</sequence>
<name>A0A151SI64_CAJCA</name>
<dbReference type="Pfam" id="PF10536">
    <property type="entry name" value="PMD"/>
    <property type="match status" value="1"/>
</dbReference>
<evidence type="ECO:0000313" key="2">
    <source>
        <dbReference type="EMBL" id="KYP54490.1"/>
    </source>
</evidence>
<feature type="domain" description="Aminotransferase-like plant mobile" evidence="1">
    <location>
        <begin position="51"/>
        <end position="222"/>
    </location>
</feature>
<dbReference type="PANTHER" id="PTHR46033:SF8">
    <property type="entry name" value="PROTEIN MAINTENANCE OF MERISTEMS-LIKE"/>
    <property type="match status" value="1"/>
</dbReference>
<keyword evidence="3" id="KW-1185">Reference proteome</keyword>
<proteinExistence type="predicted"/>
<dbReference type="AlphaFoldDB" id="A0A151SI64"/>
<dbReference type="InterPro" id="IPR044824">
    <property type="entry name" value="MAIN-like"/>
</dbReference>
<dbReference type="GO" id="GO:0010073">
    <property type="term" value="P:meristem maintenance"/>
    <property type="evidence" value="ECO:0007669"/>
    <property type="project" value="InterPro"/>
</dbReference>
<dbReference type="EMBL" id="CM003613">
    <property type="protein sequence ID" value="KYP54490.1"/>
    <property type="molecule type" value="Genomic_DNA"/>
</dbReference>
<reference evidence="2 3" key="1">
    <citation type="journal article" date="2012" name="Nat. Biotechnol.">
        <title>Draft genome sequence of pigeonpea (Cajanus cajan), an orphan legume crop of resource-poor farmers.</title>
        <authorList>
            <person name="Varshney R.K."/>
            <person name="Chen W."/>
            <person name="Li Y."/>
            <person name="Bharti A.K."/>
            <person name="Saxena R.K."/>
            <person name="Schlueter J.A."/>
            <person name="Donoghue M.T."/>
            <person name="Azam S."/>
            <person name="Fan G."/>
            <person name="Whaley A.M."/>
            <person name="Farmer A.D."/>
            <person name="Sheridan J."/>
            <person name="Iwata A."/>
            <person name="Tuteja R."/>
            <person name="Penmetsa R.V."/>
            <person name="Wu W."/>
            <person name="Upadhyaya H.D."/>
            <person name="Yang S.P."/>
            <person name="Shah T."/>
            <person name="Saxena K.B."/>
            <person name="Michael T."/>
            <person name="McCombie W.R."/>
            <person name="Yang B."/>
            <person name="Zhang G."/>
            <person name="Yang H."/>
            <person name="Wang J."/>
            <person name="Spillane C."/>
            <person name="Cook D.R."/>
            <person name="May G.D."/>
            <person name="Xu X."/>
            <person name="Jackson S.A."/>
        </authorList>
    </citation>
    <scope>NUCLEOTIDE SEQUENCE [LARGE SCALE GENOMIC DNA]</scope>
    <source>
        <strain evidence="3">cv. Asha</strain>
    </source>
</reference>
<gene>
    <name evidence="2" type="ORF">KK1_000678</name>
</gene>
<evidence type="ECO:0000259" key="1">
    <source>
        <dbReference type="Pfam" id="PF10536"/>
    </source>
</evidence>
<dbReference type="InterPro" id="IPR019557">
    <property type="entry name" value="AminoTfrase-like_pln_mobile"/>
</dbReference>
<accession>A0A151SI64</accession>
<evidence type="ECO:0000313" key="3">
    <source>
        <dbReference type="Proteomes" id="UP000075243"/>
    </source>
</evidence>